<dbReference type="InterPro" id="IPR045357">
    <property type="entry name" value="Aminopeptidase_N-like_N"/>
</dbReference>
<dbReference type="EC" id="3.4.11.-" evidence="9"/>
<dbReference type="GO" id="GO:0043171">
    <property type="term" value="P:peptide catabolic process"/>
    <property type="evidence" value="ECO:0007669"/>
    <property type="project" value="TreeGrafter"/>
</dbReference>
<feature type="compositionally biased region" description="Pro residues" evidence="10">
    <location>
        <begin position="113"/>
        <end position="124"/>
    </location>
</feature>
<evidence type="ECO:0000256" key="9">
    <source>
        <dbReference type="RuleBase" id="RU364040"/>
    </source>
</evidence>
<feature type="compositionally biased region" description="Low complexity" evidence="10">
    <location>
        <begin position="1"/>
        <end position="14"/>
    </location>
</feature>
<dbReference type="GO" id="GO:0005886">
    <property type="term" value="C:plasma membrane"/>
    <property type="evidence" value="ECO:0007669"/>
    <property type="project" value="UniProtKB-SubCell"/>
</dbReference>
<dbReference type="InterPro" id="IPR042097">
    <property type="entry name" value="Aminopeptidase_N-like_N_sf"/>
</dbReference>
<feature type="transmembrane region" description="Helical" evidence="9">
    <location>
        <begin position="38"/>
        <end position="58"/>
    </location>
</feature>
<gene>
    <name evidence="14" type="ORF">V5799_021434</name>
</gene>
<feature type="region of interest" description="Disordered" evidence="10">
    <location>
        <begin position="90"/>
        <end position="131"/>
    </location>
</feature>
<keyword evidence="15" id="KW-1185">Reference proteome</keyword>
<evidence type="ECO:0000313" key="14">
    <source>
        <dbReference type="EMBL" id="KAK8788793.1"/>
    </source>
</evidence>
<feature type="domain" description="Peptidase M1 membrane alanine aminopeptidase" evidence="11">
    <location>
        <begin position="412"/>
        <end position="572"/>
    </location>
</feature>
<name>A0AAQ4FPV6_AMBAM</name>
<evidence type="ECO:0000256" key="4">
    <source>
        <dbReference type="ARBA" id="ARBA00022723"/>
    </source>
</evidence>
<dbReference type="GO" id="GO:0006508">
    <property type="term" value="P:proteolysis"/>
    <property type="evidence" value="ECO:0007669"/>
    <property type="project" value="UniProtKB-KW"/>
</dbReference>
<feature type="binding site" evidence="8">
    <location>
        <position position="507"/>
    </location>
    <ligand>
        <name>Zn(2+)</name>
        <dbReference type="ChEBI" id="CHEBI:29105"/>
        <note>catalytic</note>
    </ligand>
</feature>
<evidence type="ECO:0000256" key="2">
    <source>
        <dbReference type="ARBA" id="ARBA00010136"/>
    </source>
</evidence>
<dbReference type="Pfam" id="PF11838">
    <property type="entry name" value="ERAP1_C"/>
    <property type="match status" value="1"/>
</dbReference>
<dbReference type="SUPFAM" id="SSF55486">
    <property type="entry name" value="Metalloproteases ('zincins'), catalytic domain"/>
    <property type="match status" value="1"/>
</dbReference>
<evidence type="ECO:0000256" key="5">
    <source>
        <dbReference type="ARBA" id="ARBA00022801"/>
    </source>
</evidence>
<dbReference type="GO" id="GO:0005615">
    <property type="term" value="C:extracellular space"/>
    <property type="evidence" value="ECO:0007669"/>
    <property type="project" value="TreeGrafter"/>
</dbReference>
<keyword evidence="4 8" id="KW-0479">Metal-binding</keyword>
<evidence type="ECO:0000256" key="3">
    <source>
        <dbReference type="ARBA" id="ARBA00022670"/>
    </source>
</evidence>
<evidence type="ECO:0000256" key="10">
    <source>
        <dbReference type="SAM" id="MobiDB-lite"/>
    </source>
</evidence>
<reference evidence="14 15" key="1">
    <citation type="journal article" date="2023" name="Arcadia Sci">
        <title>De novo assembly of a long-read Amblyomma americanum tick genome.</title>
        <authorList>
            <person name="Chou S."/>
            <person name="Poskanzer K.E."/>
            <person name="Rollins M."/>
            <person name="Thuy-Boun P.S."/>
        </authorList>
    </citation>
    <scope>NUCLEOTIDE SEQUENCE [LARGE SCALE GENOMIC DNA]</scope>
    <source>
        <strain evidence="14">F_SG_1</strain>
        <tissue evidence="14">Salivary glands</tissue>
    </source>
</reference>
<evidence type="ECO:0000256" key="8">
    <source>
        <dbReference type="PIRSR" id="PIRSR634016-3"/>
    </source>
</evidence>
<dbReference type="PANTHER" id="PTHR11533:SF294">
    <property type="entry name" value="THYROTROPIN-RELEASING HORMONE-DEGRADING ECTOENZYME"/>
    <property type="match status" value="1"/>
</dbReference>
<dbReference type="Gene3D" id="2.60.40.1730">
    <property type="entry name" value="tricorn interacting facor f3 domain"/>
    <property type="match status" value="1"/>
</dbReference>
<dbReference type="InterPro" id="IPR050344">
    <property type="entry name" value="Peptidase_M1_aminopeptidases"/>
</dbReference>
<dbReference type="InterPro" id="IPR027268">
    <property type="entry name" value="Peptidase_M4/M1_CTD_sf"/>
</dbReference>
<dbReference type="InterPro" id="IPR014782">
    <property type="entry name" value="Peptidase_M1_dom"/>
</dbReference>
<evidence type="ECO:0000313" key="15">
    <source>
        <dbReference type="Proteomes" id="UP001321473"/>
    </source>
</evidence>
<dbReference type="SUPFAM" id="SSF63737">
    <property type="entry name" value="Leukotriene A4 hydrolase N-terminal domain"/>
    <property type="match status" value="1"/>
</dbReference>
<comment type="cofactor">
    <cofactor evidence="8 9">
        <name>Zn(2+)</name>
        <dbReference type="ChEBI" id="CHEBI:29105"/>
    </cofactor>
    <text evidence="8 9">Binds 1 zinc ion per subunit.</text>
</comment>
<comment type="caution">
    <text evidence="14">The sequence shown here is derived from an EMBL/GenBank/DDBJ whole genome shotgun (WGS) entry which is preliminary data.</text>
</comment>
<dbReference type="GO" id="GO:0070006">
    <property type="term" value="F:metalloaminopeptidase activity"/>
    <property type="evidence" value="ECO:0007669"/>
    <property type="project" value="TreeGrafter"/>
</dbReference>
<dbReference type="Pfam" id="PF17900">
    <property type="entry name" value="Peptidase_M1_N"/>
    <property type="match status" value="1"/>
</dbReference>
<comment type="subcellular location">
    <subcellularLocation>
        <location evidence="1">Cell membrane</location>
        <topology evidence="1">Lipid-anchor</topology>
        <topology evidence="1">GPI-anchor</topology>
    </subcellularLocation>
</comment>
<sequence>MSSAMDDGSAAGSSTKGGTGGSSDSAVSANPPTSYSRMGVTVAVVLCMGGLVILWLMLMGGSKKHTEAPLIPSPPPALVRKPFMPHLPTRRERGFTVPGSELRKPLVPQGANPAPPALIQPPQPAAGEPVSQKPVDMLTTLRPLPAIPASTKGPDVLSEPVYSPEDDYLPPPRSDFVEKLPLYVVPVHYDVMIKVVMDANRDQSFMFGDAYYLGKTIILVRCVKPTQTIYMHATGFTIKEQQTTLVREADKTFIGIARMAVNDDLEMLKIETDTPLEFNETYSLSIEFAGPIKNMPRGIYKAHFTSDNERVTVVATQFTPTYARRVFPCFDEPSLRATFDLVVVRPGHYRSFSNMPLSKSEERSKDFVADYFDRTPLMSTHNLAFVIGPYVTAGNGLIKVHGTTQQVRNADYTLQVAPKILLYCQDTFGLNYPIPKLDFVAAPILPAPAMEQWGLVTFQDIYLTFRADETPFQMKVDSLRVIANKIAQQWMGNLVTMAWWDDIWLKEGISRYITYTAAGRADPQTDVSFMILESDAHYAMEQDGFNFSAPVSRLLNTSTDIRKHINVVTIAKKFVNHLITNQYERLMSEESKDESMQISLPYSYRPIVFCQAIKHGNEDDFNFLWKHYDISANTQERVVLLKALSCTTNLQLLERLLLQLVNKNSGVEMTQKAANLLNAISSTSVSSSKKVIRFMTDHQGAMFNRYGTLQGLFDTILQTIVDNIRHESELEKVSRENGMSSD</sequence>
<evidence type="ECO:0000256" key="7">
    <source>
        <dbReference type="ARBA" id="ARBA00023049"/>
    </source>
</evidence>
<keyword evidence="9" id="KW-0031">Aminopeptidase</keyword>
<dbReference type="PANTHER" id="PTHR11533">
    <property type="entry name" value="PROTEASE M1 ZINC METALLOPROTEASE"/>
    <property type="match status" value="1"/>
</dbReference>
<feature type="domain" description="Aminopeptidase N-like N-terminal" evidence="13">
    <location>
        <begin position="185"/>
        <end position="380"/>
    </location>
</feature>
<keyword evidence="3 9" id="KW-0645">Protease</keyword>
<dbReference type="GO" id="GO:0008270">
    <property type="term" value="F:zinc ion binding"/>
    <property type="evidence" value="ECO:0007669"/>
    <property type="project" value="UniProtKB-UniRule"/>
</dbReference>
<comment type="similarity">
    <text evidence="2 9">Belongs to the peptidase M1 family.</text>
</comment>
<dbReference type="PRINTS" id="PR00756">
    <property type="entry name" value="ALADIPTASE"/>
</dbReference>
<dbReference type="Pfam" id="PF01433">
    <property type="entry name" value="Peptidase_M1"/>
    <property type="match status" value="1"/>
</dbReference>
<dbReference type="Proteomes" id="UP001321473">
    <property type="component" value="Unassembled WGS sequence"/>
</dbReference>
<evidence type="ECO:0000259" key="13">
    <source>
        <dbReference type="Pfam" id="PF17900"/>
    </source>
</evidence>
<protein>
    <recommendedName>
        <fullName evidence="9">Aminopeptidase</fullName>
        <ecNumber evidence="9">3.4.11.-</ecNumber>
    </recommendedName>
</protein>
<evidence type="ECO:0000259" key="11">
    <source>
        <dbReference type="Pfam" id="PF01433"/>
    </source>
</evidence>
<dbReference type="GO" id="GO:0042277">
    <property type="term" value="F:peptide binding"/>
    <property type="evidence" value="ECO:0007669"/>
    <property type="project" value="TreeGrafter"/>
</dbReference>
<organism evidence="14 15">
    <name type="scientific">Amblyomma americanum</name>
    <name type="common">Lone star tick</name>
    <dbReference type="NCBI Taxonomy" id="6943"/>
    <lineage>
        <taxon>Eukaryota</taxon>
        <taxon>Metazoa</taxon>
        <taxon>Ecdysozoa</taxon>
        <taxon>Arthropoda</taxon>
        <taxon>Chelicerata</taxon>
        <taxon>Arachnida</taxon>
        <taxon>Acari</taxon>
        <taxon>Parasitiformes</taxon>
        <taxon>Ixodida</taxon>
        <taxon>Ixodoidea</taxon>
        <taxon>Ixodidae</taxon>
        <taxon>Amblyomminae</taxon>
        <taxon>Amblyomma</taxon>
    </lineage>
</organism>
<dbReference type="InterPro" id="IPR034016">
    <property type="entry name" value="M1_APN-typ"/>
</dbReference>
<evidence type="ECO:0000256" key="6">
    <source>
        <dbReference type="ARBA" id="ARBA00022833"/>
    </source>
</evidence>
<keyword evidence="9" id="KW-0812">Transmembrane</keyword>
<keyword evidence="5 9" id="KW-0378">Hydrolase</keyword>
<dbReference type="Gene3D" id="1.10.390.10">
    <property type="entry name" value="Neutral Protease Domain 2"/>
    <property type="match status" value="1"/>
</dbReference>
<accession>A0AAQ4FPV6</accession>
<dbReference type="EMBL" id="JARKHS020000472">
    <property type="protein sequence ID" value="KAK8788793.1"/>
    <property type="molecule type" value="Genomic_DNA"/>
</dbReference>
<feature type="region of interest" description="Disordered" evidence="10">
    <location>
        <begin position="1"/>
        <end position="33"/>
    </location>
</feature>
<keyword evidence="9" id="KW-0472">Membrane</keyword>
<dbReference type="GO" id="GO:0005737">
    <property type="term" value="C:cytoplasm"/>
    <property type="evidence" value="ECO:0007669"/>
    <property type="project" value="TreeGrafter"/>
</dbReference>
<dbReference type="AlphaFoldDB" id="A0AAQ4FPV6"/>
<keyword evidence="7 9" id="KW-0482">Metalloprotease</keyword>
<feature type="domain" description="ERAP1-like C-terminal" evidence="12">
    <location>
        <begin position="595"/>
        <end position="734"/>
    </location>
</feature>
<keyword evidence="9" id="KW-1133">Transmembrane helix</keyword>
<dbReference type="InterPro" id="IPR024571">
    <property type="entry name" value="ERAP1-like_C_dom"/>
</dbReference>
<dbReference type="InterPro" id="IPR001930">
    <property type="entry name" value="Peptidase_M1"/>
</dbReference>
<dbReference type="CDD" id="cd09601">
    <property type="entry name" value="M1_APN-Q_like"/>
    <property type="match status" value="1"/>
</dbReference>
<evidence type="ECO:0000259" key="12">
    <source>
        <dbReference type="Pfam" id="PF11838"/>
    </source>
</evidence>
<proteinExistence type="inferred from homology"/>
<evidence type="ECO:0000256" key="1">
    <source>
        <dbReference type="ARBA" id="ARBA00004609"/>
    </source>
</evidence>
<keyword evidence="6 8" id="KW-0862">Zinc</keyword>